<dbReference type="InterPro" id="IPR036259">
    <property type="entry name" value="MFS_trans_sf"/>
</dbReference>
<keyword evidence="4 5" id="KW-0472">Membrane</keyword>
<comment type="caution">
    <text evidence="7">The sequence shown here is derived from an EMBL/GenBank/DDBJ whole genome shotgun (WGS) entry which is preliminary data.</text>
</comment>
<keyword evidence="2 5" id="KW-0812">Transmembrane</keyword>
<feature type="transmembrane region" description="Helical" evidence="5">
    <location>
        <begin position="224"/>
        <end position="245"/>
    </location>
</feature>
<comment type="subcellular location">
    <subcellularLocation>
        <location evidence="1">Membrane</location>
        <topology evidence="1">Multi-pass membrane protein</topology>
    </subcellularLocation>
</comment>
<dbReference type="GO" id="GO:0005886">
    <property type="term" value="C:plasma membrane"/>
    <property type="evidence" value="ECO:0007669"/>
    <property type="project" value="TreeGrafter"/>
</dbReference>
<feature type="transmembrane region" description="Helical" evidence="5">
    <location>
        <begin position="290"/>
        <end position="310"/>
    </location>
</feature>
<keyword evidence="3 5" id="KW-1133">Transmembrane helix</keyword>
<feature type="transmembrane region" description="Helical" evidence="5">
    <location>
        <begin position="358"/>
        <end position="378"/>
    </location>
</feature>
<dbReference type="AlphaFoldDB" id="A0A0J8AEH6"/>
<dbReference type="PROSITE" id="PS50850">
    <property type="entry name" value="MFS"/>
    <property type="match status" value="1"/>
</dbReference>
<dbReference type="InterPro" id="IPR020846">
    <property type="entry name" value="MFS_dom"/>
</dbReference>
<feature type="transmembrane region" description="Helical" evidence="5">
    <location>
        <begin position="57"/>
        <end position="77"/>
    </location>
</feature>
<name>A0A0J8AEH6_9SPHN</name>
<dbReference type="PROSITE" id="PS00216">
    <property type="entry name" value="SUGAR_TRANSPORT_1"/>
    <property type="match status" value="1"/>
</dbReference>
<feature type="transmembrane region" description="Helical" evidence="5">
    <location>
        <begin position="261"/>
        <end position="283"/>
    </location>
</feature>
<evidence type="ECO:0000256" key="1">
    <source>
        <dbReference type="ARBA" id="ARBA00004141"/>
    </source>
</evidence>
<feature type="transmembrane region" description="Helical" evidence="5">
    <location>
        <begin position="21"/>
        <end position="45"/>
    </location>
</feature>
<dbReference type="PANTHER" id="PTHR23508">
    <property type="entry name" value="CARBOXYLIC ACID TRANSPORTER PROTEIN HOMOLOG"/>
    <property type="match status" value="1"/>
</dbReference>
<dbReference type="SUPFAM" id="SSF103473">
    <property type="entry name" value="MFS general substrate transporter"/>
    <property type="match status" value="1"/>
</dbReference>
<dbReference type="EMBL" id="JACT01000005">
    <property type="protein sequence ID" value="KMS53410.1"/>
    <property type="molecule type" value="Genomic_DNA"/>
</dbReference>
<proteinExistence type="predicted"/>
<dbReference type="STRING" id="1420583.V473_20600"/>
<dbReference type="Gene3D" id="1.20.1250.20">
    <property type="entry name" value="MFS general substrate transporter like domains"/>
    <property type="match status" value="1"/>
</dbReference>
<feature type="transmembrane region" description="Helical" evidence="5">
    <location>
        <begin position="114"/>
        <end position="136"/>
    </location>
</feature>
<sequence length="408" mass="42027">MTMSAIEDIEAAAQKDRSTRVGVVILSFLIVMVDGYDTLMVSFVAPLLAKAMQLEPINIGQLFAAGYCGAIVGAVSMGPLSDRYGRKPLLVGALLLAAMMTFACSLAQSFHQLAALRFVAGIGLGGALPAVISLTAEHAGATRRAGTVTLMYIGYPLGAVVGGALTAAVLHTGWQIVFACAGVACLLATGAALAIPESFKGREAVRAAGQGRNFLRAPLSEGRLWPAVSLWLGLFCLLMLTYALVSWTPSLVVSRGGTPQLAALAGVALNLGGISGALFSIPLINRFGPYLPIALMTLMGSVFVALIGAPLASQPFVFAILFLAGFCVLGAQINFPAMMVELFPPPVRGAGSGIGMAVGRLGSIIGPLLGGALVAAKLPETRLFLAAAVPALLAALAMFSAGWMRRDR</sequence>
<dbReference type="InterPro" id="IPR005829">
    <property type="entry name" value="Sugar_transporter_CS"/>
</dbReference>
<dbReference type="PATRIC" id="fig|1420583.3.peg.3929"/>
<feature type="transmembrane region" description="Helical" evidence="5">
    <location>
        <begin position="148"/>
        <end position="170"/>
    </location>
</feature>
<gene>
    <name evidence="7" type="ORF">V473_20600</name>
</gene>
<feature type="transmembrane region" description="Helical" evidence="5">
    <location>
        <begin position="89"/>
        <end position="108"/>
    </location>
</feature>
<protein>
    <recommendedName>
        <fullName evidence="6">Major facilitator superfamily (MFS) profile domain-containing protein</fullName>
    </recommendedName>
</protein>
<dbReference type="GO" id="GO:0046943">
    <property type="term" value="F:carboxylic acid transmembrane transporter activity"/>
    <property type="evidence" value="ECO:0007669"/>
    <property type="project" value="TreeGrafter"/>
</dbReference>
<dbReference type="PROSITE" id="PS00217">
    <property type="entry name" value="SUGAR_TRANSPORT_2"/>
    <property type="match status" value="1"/>
</dbReference>
<evidence type="ECO:0000256" key="3">
    <source>
        <dbReference type="ARBA" id="ARBA00022989"/>
    </source>
</evidence>
<evidence type="ECO:0000256" key="2">
    <source>
        <dbReference type="ARBA" id="ARBA00022692"/>
    </source>
</evidence>
<dbReference type="RefSeq" id="WP_066608621.1">
    <property type="nucleotide sequence ID" value="NZ_KQ130436.1"/>
</dbReference>
<evidence type="ECO:0000259" key="6">
    <source>
        <dbReference type="PROSITE" id="PS50850"/>
    </source>
</evidence>
<feature type="transmembrane region" description="Helical" evidence="5">
    <location>
        <begin position="316"/>
        <end position="337"/>
    </location>
</feature>
<keyword evidence="8" id="KW-1185">Reference proteome</keyword>
<reference evidence="7 8" key="1">
    <citation type="journal article" date="2015" name="G3 (Bethesda)">
        <title>Insights into Ongoing Evolution of the Hexachlorocyclohexane Catabolic Pathway from Comparative Genomics of Ten Sphingomonadaceae Strains.</title>
        <authorList>
            <person name="Pearce S.L."/>
            <person name="Oakeshott J.G."/>
            <person name="Pandey G."/>
        </authorList>
    </citation>
    <scope>NUCLEOTIDE SEQUENCE [LARGE SCALE GENOMIC DNA]</scope>
    <source>
        <strain evidence="7 8">LL01</strain>
    </source>
</reference>
<evidence type="ECO:0000313" key="8">
    <source>
        <dbReference type="Proteomes" id="UP000052232"/>
    </source>
</evidence>
<dbReference type="InterPro" id="IPR011701">
    <property type="entry name" value="MFS"/>
</dbReference>
<feature type="transmembrane region" description="Helical" evidence="5">
    <location>
        <begin position="384"/>
        <end position="404"/>
    </location>
</feature>
<accession>A0A0J8AEH6</accession>
<evidence type="ECO:0000313" key="7">
    <source>
        <dbReference type="EMBL" id="KMS53410.1"/>
    </source>
</evidence>
<dbReference type="PANTHER" id="PTHR23508:SF10">
    <property type="entry name" value="CARBOXYLIC ACID TRANSPORTER PROTEIN HOMOLOG"/>
    <property type="match status" value="1"/>
</dbReference>
<feature type="domain" description="Major facilitator superfamily (MFS) profile" evidence="6">
    <location>
        <begin position="23"/>
        <end position="406"/>
    </location>
</feature>
<evidence type="ECO:0000256" key="5">
    <source>
        <dbReference type="SAM" id="Phobius"/>
    </source>
</evidence>
<dbReference type="Proteomes" id="UP000052232">
    <property type="component" value="Unassembled WGS sequence"/>
</dbReference>
<feature type="transmembrane region" description="Helical" evidence="5">
    <location>
        <begin position="176"/>
        <end position="196"/>
    </location>
</feature>
<dbReference type="Pfam" id="PF07690">
    <property type="entry name" value="MFS_1"/>
    <property type="match status" value="1"/>
</dbReference>
<evidence type="ECO:0000256" key="4">
    <source>
        <dbReference type="ARBA" id="ARBA00023136"/>
    </source>
</evidence>
<organism evidence="7 8">
    <name type="scientific">Sphingobium cupriresistens LL01</name>
    <dbReference type="NCBI Taxonomy" id="1420583"/>
    <lineage>
        <taxon>Bacteria</taxon>
        <taxon>Pseudomonadati</taxon>
        <taxon>Pseudomonadota</taxon>
        <taxon>Alphaproteobacteria</taxon>
        <taxon>Sphingomonadales</taxon>
        <taxon>Sphingomonadaceae</taxon>
        <taxon>Sphingobium</taxon>
    </lineage>
</organism>